<evidence type="ECO:0000256" key="1">
    <source>
        <dbReference type="ARBA" id="ARBA00048552"/>
    </source>
</evidence>
<evidence type="ECO:0000259" key="2">
    <source>
        <dbReference type="Pfam" id="PF10385"/>
    </source>
</evidence>
<comment type="caution">
    <text evidence="3">The sequence shown here is derived from an EMBL/GenBank/DDBJ whole genome shotgun (WGS) entry which is preliminary data.</text>
</comment>
<dbReference type="AlphaFoldDB" id="X1IFQ6"/>
<dbReference type="EMBL" id="BARU01038066">
    <property type="protein sequence ID" value="GAH80527.1"/>
    <property type="molecule type" value="Genomic_DNA"/>
</dbReference>
<evidence type="ECO:0000313" key="3">
    <source>
        <dbReference type="EMBL" id="GAH80527.1"/>
    </source>
</evidence>
<protein>
    <recommendedName>
        <fullName evidence="2">DNA-directed RNA polymerase beta subunit external 1 domain-containing protein</fullName>
    </recommendedName>
</protein>
<feature type="domain" description="DNA-directed RNA polymerase beta subunit external 1" evidence="2">
    <location>
        <begin position="70"/>
        <end position="127"/>
    </location>
</feature>
<proteinExistence type="predicted"/>
<dbReference type="Gene3D" id="2.40.50.100">
    <property type="match status" value="1"/>
</dbReference>
<dbReference type="InterPro" id="IPR019462">
    <property type="entry name" value="DNA-dir_RNA_pol_bsu_external_1"/>
</dbReference>
<dbReference type="Gene3D" id="3.90.1100.10">
    <property type="match status" value="1"/>
</dbReference>
<organism evidence="3">
    <name type="scientific">marine sediment metagenome</name>
    <dbReference type="NCBI Taxonomy" id="412755"/>
    <lineage>
        <taxon>unclassified sequences</taxon>
        <taxon>metagenomes</taxon>
        <taxon>ecological metagenomes</taxon>
    </lineage>
</organism>
<dbReference type="InterPro" id="IPR042107">
    <property type="entry name" value="DNA-dir_RNA_pol_bsu_ext_1_sf"/>
</dbReference>
<comment type="catalytic activity">
    <reaction evidence="1">
        <text>RNA(n) + a ribonucleoside 5'-triphosphate = RNA(n+1) + diphosphate</text>
        <dbReference type="Rhea" id="RHEA:21248"/>
        <dbReference type="Rhea" id="RHEA-COMP:14527"/>
        <dbReference type="Rhea" id="RHEA-COMP:17342"/>
        <dbReference type="ChEBI" id="CHEBI:33019"/>
        <dbReference type="ChEBI" id="CHEBI:61557"/>
        <dbReference type="ChEBI" id="CHEBI:140395"/>
        <dbReference type="EC" id="2.7.7.6"/>
    </reaction>
</comment>
<reference evidence="3" key="1">
    <citation type="journal article" date="2014" name="Front. Microbiol.">
        <title>High frequency of phylogenetically diverse reductive dehalogenase-homologous genes in deep subseafloor sedimentary metagenomes.</title>
        <authorList>
            <person name="Kawai M."/>
            <person name="Futagami T."/>
            <person name="Toyoda A."/>
            <person name="Takaki Y."/>
            <person name="Nishi S."/>
            <person name="Hori S."/>
            <person name="Arai W."/>
            <person name="Tsubouchi T."/>
            <person name="Morono Y."/>
            <person name="Uchiyama I."/>
            <person name="Ito T."/>
            <person name="Fujiyama A."/>
            <person name="Inagaki F."/>
            <person name="Takami H."/>
        </authorList>
    </citation>
    <scope>NUCLEOTIDE SEQUENCE</scope>
    <source>
        <strain evidence="3">Expedition CK06-06</strain>
    </source>
</reference>
<gene>
    <name evidence="3" type="ORF">S03H2_59213</name>
</gene>
<sequence>NKYGFVETPYRRVIHEVPNAVPELVGRTILEDIVDDESCLVAKSGTLATEGIAQKIASLSRQTIRVTPFVSNQIVHLTADEEEQYSIAQANVPLNEKGEFAEERIEVKRGSRYLKEEADKVDLMDVSPKQIFSVSASLIPFLEHDDANRALMGSNMQRQAVPLLRPHVPLVATGMEKEVAKYSGQMIFAAEDGVVTSSTGSKIVIEDEKGENHTYELRKFVRTNQGTCVDQRPIVDKGERVRKGQV</sequence>
<dbReference type="GO" id="GO:0006351">
    <property type="term" value="P:DNA-templated transcription"/>
    <property type="evidence" value="ECO:0007669"/>
    <property type="project" value="InterPro"/>
</dbReference>
<feature type="non-terminal residue" evidence="3">
    <location>
        <position position="246"/>
    </location>
</feature>
<dbReference type="SUPFAM" id="SSF64484">
    <property type="entry name" value="beta and beta-prime subunits of DNA dependent RNA-polymerase"/>
    <property type="match status" value="1"/>
</dbReference>
<accession>X1IFQ6</accession>
<dbReference type="Pfam" id="PF10385">
    <property type="entry name" value="RNA_pol_Rpb2_45"/>
    <property type="match status" value="1"/>
</dbReference>
<feature type="non-terminal residue" evidence="3">
    <location>
        <position position="1"/>
    </location>
</feature>
<name>X1IFQ6_9ZZZZ</name>
<dbReference type="Gene3D" id="2.30.150.10">
    <property type="entry name" value="DNA-directed RNA polymerase, beta subunit, external 1 domain"/>
    <property type="match status" value="1"/>
</dbReference>
<dbReference type="GO" id="GO:0003899">
    <property type="term" value="F:DNA-directed RNA polymerase activity"/>
    <property type="evidence" value="ECO:0007669"/>
    <property type="project" value="UniProtKB-EC"/>
</dbReference>